<geneLocation type="plasmid" evidence="1 2">
    <name>pTT6-1</name>
</geneLocation>
<dbReference type="RefSeq" id="WP_201082431.1">
    <property type="nucleotide sequence ID" value="NZ_CP067421.1"/>
</dbReference>
<dbReference type="Proteomes" id="UP000595197">
    <property type="component" value="Plasmid pTT6-1"/>
</dbReference>
<keyword evidence="1" id="KW-0614">Plasmid</keyword>
<reference evidence="1" key="1">
    <citation type="submission" date="2021-02" db="EMBL/GenBank/DDBJ databases">
        <title>Skermanella TT6 skin isolate.</title>
        <authorList>
            <person name="Lee K."/>
            <person name="Ganzorig M."/>
        </authorList>
    </citation>
    <scope>NUCLEOTIDE SEQUENCE</scope>
    <source>
        <strain evidence="1">TT6</strain>
    </source>
</reference>
<name>A0ABX7BKU1_9PROT</name>
<evidence type="ECO:0000313" key="2">
    <source>
        <dbReference type="Proteomes" id="UP000595197"/>
    </source>
</evidence>
<protein>
    <recommendedName>
        <fullName evidence="3">UDP-N-acetylglucosamine kinase</fullName>
    </recommendedName>
</protein>
<dbReference type="PANTHER" id="PTHR39206:SF1">
    <property type="entry name" value="SLL8004 PROTEIN"/>
    <property type="match status" value="1"/>
</dbReference>
<gene>
    <name evidence="1" type="ORF">IGS68_28280</name>
</gene>
<dbReference type="Gene3D" id="3.40.50.300">
    <property type="entry name" value="P-loop containing nucleotide triphosphate hydrolases"/>
    <property type="match status" value="1"/>
</dbReference>
<dbReference type="EMBL" id="CP067421">
    <property type="protein sequence ID" value="QQP93062.1"/>
    <property type="molecule type" value="Genomic_DNA"/>
</dbReference>
<keyword evidence="2" id="KW-1185">Reference proteome</keyword>
<evidence type="ECO:0008006" key="3">
    <source>
        <dbReference type="Google" id="ProtNLM"/>
    </source>
</evidence>
<dbReference type="SUPFAM" id="SSF52540">
    <property type="entry name" value="P-loop containing nucleoside triphosphate hydrolases"/>
    <property type="match status" value="1"/>
</dbReference>
<accession>A0ABX7BKU1</accession>
<sequence length="209" mass="22905">MPEILVLAGVNGAGKSSVVGARLAANDIDWFNPDEYTRGLIAHGSSPGEANARAWEYGRERLEEAIRTRMDFAFETTLGGKTILSLLRRAAATHDVHVLYVGLASIDLHLQRVALRVSRGGHPIPEQKVRERWQASRANLCRLVPVLASLQVFDNSVTVLPGAEVPPPILVIDHERGKPPYPAPDDLDRLAPVPEWSKCILEAVFQVSP</sequence>
<organism evidence="1 2">
    <name type="scientific">Skermanella cutis</name>
    <dbReference type="NCBI Taxonomy" id="2775420"/>
    <lineage>
        <taxon>Bacteria</taxon>
        <taxon>Pseudomonadati</taxon>
        <taxon>Pseudomonadota</taxon>
        <taxon>Alphaproteobacteria</taxon>
        <taxon>Rhodospirillales</taxon>
        <taxon>Azospirillaceae</taxon>
        <taxon>Skermanella</taxon>
    </lineage>
</organism>
<proteinExistence type="predicted"/>
<dbReference type="PANTHER" id="PTHR39206">
    <property type="entry name" value="SLL8004 PROTEIN"/>
    <property type="match status" value="1"/>
</dbReference>
<dbReference type="Pfam" id="PF13671">
    <property type="entry name" value="AAA_33"/>
    <property type="match status" value="1"/>
</dbReference>
<dbReference type="InterPro" id="IPR027417">
    <property type="entry name" value="P-loop_NTPase"/>
</dbReference>
<evidence type="ECO:0000313" key="1">
    <source>
        <dbReference type="EMBL" id="QQP93062.1"/>
    </source>
</evidence>